<feature type="region of interest" description="Disordered" evidence="4">
    <location>
        <begin position="236"/>
        <end position="256"/>
    </location>
</feature>
<protein>
    <submittedName>
        <fullName evidence="6">Mannosylfructose-phosphate synthase</fullName>
        <ecNumber evidence="6">2.4.1.246</ecNumber>
    </submittedName>
</protein>
<dbReference type="Pfam" id="PF00534">
    <property type="entry name" value="Glycos_transf_1"/>
    <property type="match status" value="1"/>
</dbReference>
<sequence length="441" mass="48804">MKVVFLTAGAAGMYCGSCMHDNALAKALRDLGVDCVLQPVYTPIRTDEDSIADAHVFFGGIHVYLLQQMPWLRFVPGPLRRVLDWPPLLNFATRRVASTDPGKLGELSLSMLRGVHGRQADEFRRLVDWMADEMKPDAVIFSNLLIGGGIPELKSRLPDTKLIVLLQGDDIFLDHLHPETRQQAIELCTELIVSLDHACAHSQFYANKMGELLQIPHEKRVVSRLSIDTSAFHPIANDDPAASNQAESNPSDSSPKPFRLGYLARIAPEKGFHRLVDAFLQIAKDPAMDHVQLHAAGWLGENNRAYFQSQLKRLEQAGVADRFEHHGSPDLKQKIDYLRSLDLLCVPTEYEDPKGLFVLESLAAGTPVVMPDHGAFSELIRSTGGGILVPPGDTDALCSSIRELVLDTPRRRQLAREGREAVQEKHSIQSAAQALRDLIAS</sequence>
<proteinExistence type="inferred from homology"/>
<dbReference type="PANTHER" id="PTHR12526:SF640">
    <property type="entry name" value="COLANIC ACID BIOSYNTHESIS GLYCOSYLTRANSFERASE WCAL-RELATED"/>
    <property type="match status" value="1"/>
</dbReference>
<dbReference type="GO" id="GO:0103011">
    <property type="term" value="F:mannosylfructose-phosphate synthase activity"/>
    <property type="evidence" value="ECO:0007669"/>
    <property type="project" value="UniProtKB-EC"/>
</dbReference>
<dbReference type="RefSeq" id="WP_146521859.1">
    <property type="nucleotide sequence ID" value="NZ_CP151726.1"/>
</dbReference>
<name>A0A5C6AFY1_9BACT</name>
<organism evidence="6 7">
    <name type="scientific">Stieleria varia</name>
    <dbReference type="NCBI Taxonomy" id="2528005"/>
    <lineage>
        <taxon>Bacteria</taxon>
        <taxon>Pseudomonadati</taxon>
        <taxon>Planctomycetota</taxon>
        <taxon>Planctomycetia</taxon>
        <taxon>Pirellulales</taxon>
        <taxon>Pirellulaceae</taxon>
        <taxon>Stieleria</taxon>
    </lineage>
</organism>
<keyword evidence="2 6" id="KW-0328">Glycosyltransferase</keyword>
<feature type="compositionally biased region" description="Polar residues" evidence="4">
    <location>
        <begin position="242"/>
        <end position="254"/>
    </location>
</feature>
<keyword evidence="7" id="KW-1185">Reference proteome</keyword>
<dbReference type="AlphaFoldDB" id="A0A5C6AFY1"/>
<reference evidence="6 7" key="1">
    <citation type="submission" date="2019-02" db="EMBL/GenBank/DDBJ databases">
        <title>Deep-cultivation of Planctomycetes and their phenomic and genomic characterization uncovers novel biology.</title>
        <authorList>
            <person name="Wiegand S."/>
            <person name="Jogler M."/>
            <person name="Boedeker C."/>
            <person name="Pinto D."/>
            <person name="Vollmers J."/>
            <person name="Rivas-Marin E."/>
            <person name="Kohn T."/>
            <person name="Peeters S.H."/>
            <person name="Heuer A."/>
            <person name="Rast P."/>
            <person name="Oberbeckmann S."/>
            <person name="Bunk B."/>
            <person name="Jeske O."/>
            <person name="Meyerdierks A."/>
            <person name="Storesund J.E."/>
            <person name="Kallscheuer N."/>
            <person name="Luecker S."/>
            <person name="Lage O.M."/>
            <person name="Pohl T."/>
            <person name="Merkel B.J."/>
            <person name="Hornburger P."/>
            <person name="Mueller R.-W."/>
            <person name="Bruemmer F."/>
            <person name="Labrenz M."/>
            <person name="Spormann A.M."/>
            <person name="Op Den Camp H."/>
            <person name="Overmann J."/>
            <person name="Amann R."/>
            <person name="Jetten M.S.M."/>
            <person name="Mascher T."/>
            <person name="Medema M.H."/>
            <person name="Devos D.P."/>
            <person name="Kaster A.-K."/>
            <person name="Ovreas L."/>
            <person name="Rohde M."/>
            <person name="Galperin M.Y."/>
            <person name="Jogler C."/>
        </authorList>
    </citation>
    <scope>NUCLEOTIDE SEQUENCE [LARGE SCALE GENOMIC DNA]</scope>
    <source>
        <strain evidence="6 7">Pla52n</strain>
    </source>
</reference>
<evidence type="ECO:0000313" key="6">
    <source>
        <dbReference type="EMBL" id="TWT98228.1"/>
    </source>
</evidence>
<dbReference type="CDD" id="cd03801">
    <property type="entry name" value="GT4_PimA-like"/>
    <property type="match status" value="1"/>
</dbReference>
<keyword evidence="3 6" id="KW-0808">Transferase</keyword>
<evidence type="ECO:0000256" key="4">
    <source>
        <dbReference type="SAM" id="MobiDB-lite"/>
    </source>
</evidence>
<dbReference type="InterPro" id="IPR001296">
    <property type="entry name" value="Glyco_trans_1"/>
</dbReference>
<gene>
    <name evidence="6" type="primary">mfpsA_2</name>
    <name evidence="6" type="ORF">Pla52n_47380</name>
</gene>
<dbReference type="Gene3D" id="3.40.50.2000">
    <property type="entry name" value="Glycogen Phosphorylase B"/>
    <property type="match status" value="2"/>
</dbReference>
<evidence type="ECO:0000256" key="1">
    <source>
        <dbReference type="ARBA" id="ARBA00009481"/>
    </source>
</evidence>
<evidence type="ECO:0000313" key="7">
    <source>
        <dbReference type="Proteomes" id="UP000320176"/>
    </source>
</evidence>
<dbReference type="SUPFAM" id="SSF53756">
    <property type="entry name" value="UDP-Glycosyltransferase/glycogen phosphorylase"/>
    <property type="match status" value="1"/>
</dbReference>
<dbReference type="EMBL" id="SJPN01000006">
    <property type="protein sequence ID" value="TWT98228.1"/>
    <property type="molecule type" value="Genomic_DNA"/>
</dbReference>
<dbReference type="Proteomes" id="UP000320176">
    <property type="component" value="Unassembled WGS sequence"/>
</dbReference>
<comment type="caution">
    <text evidence="6">The sequence shown here is derived from an EMBL/GenBank/DDBJ whole genome shotgun (WGS) entry which is preliminary data.</text>
</comment>
<dbReference type="EC" id="2.4.1.246" evidence="6"/>
<accession>A0A5C6AFY1</accession>
<evidence type="ECO:0000256" key="3">
    <source>
        <dbReference type="ARBA" id="ARBA00022679"/>
    </source>
</evidence>
<dbReference type="OrthoDB" id="9802525at2"/>
<dbReference type="PANTHER" id="PTHR12526">
    <property type="entry name" value="GLYCOSYLTRANSFERASE"/>
    <property type="match status" value="1"/>
</dbReference>
<feature type="domain" description="Glycosyl transferase family 1" evidence="5">
    <location>
        <begin position="247"/>
        <end position="420"/>
    </location>
</feature>
<evidence type="ECO:0000259" key="5">
    <source>
        <dbReference type="Pfam" id="PF00534"/>
    </source>
</evidence>
<evidence type="ECO:0000256" key="2">
    <source>
        <dbReference type="ARBA" id="ARBA00022676"/>
    </source>
</evidence>
<comment type="similarity">
    <text evidence="1">Belongs to the glycosyltransferase group 1 family. Glycosyltransferase 4 subfamily.</text>
</comment>